<feature type="domain" description="HTH LytTR-type" evidence="3">
    <location>
        <begin position="129"/>
        <end position="226"/>
    </location>
</feature>
<dbReference type="Proteomes" id="UP001162741">
    <property type="component" value="Chromosome"/>
</dbReference>
<dbReference type="Pfam" id="PF04397">
    <property type="entry name" value="LytTR"/>
    <property type="match status" value="1"/>
</dbReference>
<dbReference type="SMART" id="SM00448">
    <property type="entry name" value="REC"/>
    <property type="match status" value="1"/>
</dbReference>
<feature type="domain" description="Response regulatory" evidence="2">
    <location>
        <begin position="2"/>
        <end position="113"/>
    </location>
</feature>
<sequence>MRSIIIEDQAPAQQILQRFISNTALLKLEKTFCDAIEAKAYLADHPVDLIFLDIHLPRLSGMDFLRTVQDCPYVILTTAHAEFALESYQFKVVDYLLKPFSFERFTQAIDKVAAMALPGTPTETGEKDVYIKSGHGLVKINRDDIIYIKSDNSYTEVFTAANKHLTSGSLRDWMTKLGEDFKQVHKSYVINSGHLKKISHNKVFMANQVIPIGRAYKKDFMESVAKLTGP</sequence>
<dbReference type="InterPro" id="IPR001789">
    <property type="entry name" value="Sig_transdc_resp-reg_receiver"/>
</dbReference>
<gene>
    <name evidence="4" type="ORF">MKQ68_10920</name>
</gene>
<dbReference type="EMBL" id="CP107006">
    <property type="protein sequence ID" value="UYQ95613.1"/>
    <property type="molecule type" value="Genomic_DNA"/>
</dbReference>
<accession>A0ABY6J7E7</accession>
<name>A0ABY6J7E7_9BACT</name>
<dbReference type="PROSITE" id="PS50930">
    <property type="entry name" value="HTH_LYTTR"/>
    <property type="match status" value="1"/>
</dbReference>
<dbReference type="PANTHER" id="PTHR37299">
    <property type="entry name" value="TRANSCRIPTIONAL REGULATOR-RELATED"/>
    <property type="match status" value="1"/>
</dbReference>
<dbReference type="PANTHER" id="PTHR37299:SF1">
    <property type="entry name" value="STAGE 0 SPORULATION PROTEIN A HOMOLOG"/>
    <property type="match status" value="1"/>
</dbReference>
<dbReference type="InterPro" id="IPR011006">
    <property type="entry name" value="CheY-like_superfamily"/>
</dbReference>
<keyword evidence="5" id="KW-1185">Reference proteome</keyword>
<dbReference type="SMART" id="SM00850">
    <property type="entry name" value="LytTR"/>
    <property type="match status" value="1"/>
</dbReference>
<evidence type="ECO:0000313" key="5">
    <source>
        <dbReference type="Proteomes" id="UP001162741"/>
    </source>
</evidence>
<feature type="modified residue" description="4-aspartylphosphate" evidence="1">
    <location>
        <position position="53"/>
    </location>
</feature>
<dbReference type="Gene3D" id="3.40.50.2300">
    <property type="match status" value="1"/>
</dbReference>
<evidence type="ECO:0000256" key="1">
    <source>
        <dbReference type="PROSITE-ProRule" id="PRU00169"/>
    </source>
</evidence>
<keyword evidence="1" id="KW-0597">Phosphoprotein</keyword>
<dbReference type="Gene3D" id="2.40.50.1020">
    <property type="entry name" value="LytTr DNA-binding domain"/>
    <property type="match status" value="1"/>
</dbReference>
<dbReference type="Pfam" id="PF00072">
    <property type="entry name" value="Response_reg"/>
    <property type="match status" value="1"/>
</dbReference>
<dbReference type="RefSeq" id="WP_244838635.1">
    <property type="nucleotide sequence ID" value="NZ_CP107006.1"/>
</dbReference>
<protein>
    <submittedName>
        <fullName evidence="4">Response regulator transcription factor</fullName>
    </submittedName>
</protein>
<dbReference type="SUPFAM" id="SSF52172">
    <property type="entry name" value="CheY-like"/>
    <property type="match status" value="1"/>
</dbReference>
<proteinExistence type="predicted"/>
<evidence type="ECO:0000259" key="2">
    <source>
        <dbReference type="PROSITE" id="PS50110"/>
    </source>
</evidence>
<organism evidence="4 5">
    <name type="scientific">Chitinophaga horti</name>
    <dbReference type="NCBI Taxonomy" id="2920382"/>
    <lineage>
        <taxon>Bacteria</taxon>
        <taxon>Pseudomonadati</taxon>
        <taxon>Bacteroidota</taxon>
        <taxon>Chitinophagia</taxon>
        <taxon>Chitinophagales</taxon>
        <taxon>Chitinophagaceae</taxon>
        <taxon>Chitinophaga</taxon>
    </lineage>
</organism>
<reference evidence="4" key="1">
    <citation type="submission" date="2022-10" db="EMBL/GenBank/DDBJ databases">
        <title>Chitinophaga sp. nov., isolated from soil.</title>
        <authorList>
            <person name="Jeon C.O."/>
        </authorList>
    </citation>
    <scope>NUCLEOTIDE SEQUENCE</scope>
    <source>
        <strain evidence="4">R8</strain>
    </source>
</reference>
<evidence type="ECO:0000313" key="4">
    <source>
        <dbReference type="EMBL" id="UYQ95613.1"/>
    </source>
</evidence>
<dbReference type="PROSITE" id="PS50110">
    <property type="entry name" value="RESPONSE_REGULATORY"/>
    <property type="match status" value="1"/>
</dbReference>
<dbReference type="InterPro" id="IPR007492">
    <property type="entry name" value="LytTR_DNA-bd_dom"/>
</dbReference>
<dbReference type="InterPro" id="IPR046947">
    <property type="entry name" value="LytR-like"/>
</dbReference>
<evidence type="ECO:0000259" key="3">
    <source>
        <dbReference type="PROSITE" id="PS50930"/>
    </source>
</evidence>